<keyword evidence="3 5" id="KW-0687">Ribonucleoprotein</keyword>
<reference evidence="6 7" key="1">
    <citation type="journal article" date="2015" name="Nature">
        <title>rRNA introns, odd ribosomes, and small enigmatic genomes across a large radiation of phyla.</title>
        <authorList>
            <person name="Brown C.T."/>
            <person name="Hug L.A."/>
            <person name="Thomas B.C."/>
            <person name="Sharon I."/>
            <person name="Castelle C.J."/>
            <person name="Singh A."/>
            <person name="Wilkins M.J."/>
            <person name="Williams K.H."/>
            <person name="Banfield J.F."/>
        </authorList>
    </citation>
    <scope>NUCLEOTIDE SEQUENCE [LARGE SCALE GENOMIC DNA]</scope>
</reference>
<accession>A0A0G0E2N2</accession>
<dbReference type="GO" id="GO:0003735">
    <property type="term" value="F:structural constituent of ribosome"/>
    <property type="evidence" value="ECO:0007669"/>
    <property type="project" value="InterPro"/>
</dbReference>
<dbReference type="STRING" id="1618350.UR67_C0006G0042"/>
<dbReference type="GO" id="GO:0005840">
    <property type="term" value="C:ribosome"/>
    <property type="evidence" value="ECO:0007669"/>
    <property type="project" value="UniProtKB-KW"/>
</dbReference>
<dbReference type="GO" id="GO:0006412">
    <property type="term" value="P:translation"/>
    <property type="evidence" value="ECO:0007669"/>
    <property type="project" value="UniProtKB-UniRule"/>
</dbReference>
<protein>
    <recommendedName>
        <fullName evidence="4 5">Large ribosomal subunit protein bL28</fullName>
    </recommendedName>
</protein>
<dbReference type="InterPro" id="IPR026569">
    <property type="entry name" value="Ribosomal_bL28"/>
</dbReference>
<dbReference type="EMBL" id="LBQB01000006">
    <property type="protein sequence ID" value="KKP69475.1"/>
    <property type="molecule type" value="Genomic_DNA"/>
</dbReference>
<dbReference type="PANTHER" id="PTHR39080">
    <property type="entry name" value="50S RIBOSOMAL PROTEIN L28"/>
    <property type="match status" value="1"/>
</dbReference>
<proteinExistence type="inferred from homology"/>
<dbReference type="InterPro" id="IPR034704">
    <property type="entry name" value="Ribosomal_bL28/bL31-like_sf"/>
</dbReference>
<dbReference type="Proteomes" id="UP000034581">
    <property type="component" value="Unassembled WGS sequence"/>
</dbReference>
<evidence type="ECO:0000256" key="2">
    <source>
        <dbReference type="ARBA" id="ARBA00022980"/>
    </source>
</evidence>
<dbReference type="HAMAP" id="MF_00373">
    <property type="entry name" value="Ribosomal_bL28"/>
    <property type="match status" value="1"/>
</dbReference>
<gene>
    <name evidence="5" type="primary">rpmB</name>
    <name evidence="6" type="ORF">UR67_C0006G0042</name>
</gene>
<sequence length="79" mass="8742">MSRSCEICGKGVVYGKSGIHKHSGLWHNRAPKTARQWKPNLKTVRVMVDGQVKKIKICAQCLKSSKIMGKEASTTNTTN</sequence>
<dbReference type="PANTHER" id="PTHR39080:SF1">
    <property type="entry name" value="LARGE RIBOSOMAL SUBUNIT PROTEIN BL28A"/>
    <property type="match status" value="1"/>
</dbReference>
<dbReference type="Gene3D" id="2.30.170.40">
    <property type="entry name" value="Ribosomal protein L28/L24"/>
    <property type="match status" value="1"/>
</dbReference>
<dbReference type="InterPro" id="IPR037147">
    <property type="entry name" value="Ribosomal_bL28_sf"/>
</dbReference>
<evidence type="ECO:0000313" key="6">
    <source>
        <dbReference type="EMBL" id="KKP69475.1"/>
    </source>
</evidence>
<evidence type="ECO:0000256" key="1">
    <source>
        <dbReference type="ARBA" id="ARBA00008760"/>
    </source>
</evidence>
<dbReference type="AlphaFoldDB" id="A0A0G0E2N2"/>
<evidence type="ECO:0000313" key="7">
    <source>
        <dbReference type="Proteomes" id="UP000034581"/>
    </source>
</evidence>
<dbReference type="Pfam" id="PF00830">
    <property type="entry name" value="Ribosomal_L28"/>
    <property type="match status" value="1"/>
</dbReference>
<name>A0A0G0E2N2_UNCC3</name>
<dbReference type="InterPro" id="IPR001383">
    <property type="entry name" value="Ribosomal_bL28_bact-type"/>
</dbReference>
<dbReference type="InterPro" id="IPR050096">
    <property type="entry name" value="Bacterial_rp_bL28"/>
</dbReference>
<comment type="caution">
    <text evidence="6">The sequence shown here is derived from an EMBL/GenBank/DDBJ whole genome shotgun (WGS) entry which is preliminary data.</text>
</comment>
<keyword evidence="2 5" id="KW-0689">Ribosomal protein</keyword>
<dbReference type="GO" id="GO:1990904">
    <property type="term" value="C:ribonucleoprotein complex"/>
    <property type="evidence" value="ECO:0007669"/>
    <property type="project" value="UniProtKB-KW"/>
</dbReference>
<comment type="similarity">
    <text evidence="1 5">Belongs to the bacterial ribosomal protein bL28 family.</text>
</comment>
<dbReference type="SUPFAM" id="SSF143800">
    <property type="entry name" value="L28p-like"/>
    <property type="match status" value="1"/>
</dbReference>
<dbReference type="NCBIfam" id="TIGR00009">
    <property type="entry name" value="L28"/>
    <property type="match status" value="1"/>
</dbReference>
<organism evidence="6 7">
    <name type="scientific">candidate division CPR3 bacterium GW2011_GWF2_35_18</name>
    <dbReference type="NCBI Taxonomy" id="1618350"/>
    <lineage>
        <taxon>Bacteria</taxon>
        <taxon>Bacteria division CPR3</taxon>
    </lineage>
</organism>
<evidence type="ECO:0000256" key="4">
    <source>
        <dbReference type="ARBA" id="ARBA00035174"/>
    </source>
</evidence>
<evidence type="ECO:0000256" key="5">
    <source>
        <dbReference type="HAMAP-Rule" id="MF_00373"/>
    </source>
</evidence>
<evidence type="ECO:0000256" key="3">
    <source>
        <dbReference type="ARBA" id="ARBA00023274"/>
    </source>
</evidence>